<evidence type="ECO:0000256" key="10">
    <source>
        <dbReference type="ARBA" id="ARBA00023136"/>
    </source>
</evidence>
<dbReference type="InterPro" id="IPR027417">
    <property type="entry name" value="P-loop_NTPase"/>
</dbReference>
<dbReference type="PROSITE" id="PS50893">
    <property type="entry name" value="ABC_TRANSPORTER_2"/>
    <property type="match status" value="2"/>
</dbReference>
<dbReference type="CDD" id="cd03216">
    <property type="entry name" value="ABC_Carb_Monos_I"/>
    <property type="match status" value="1"/>
</dbReference>
<evidence type="ECO:0000256" key="7">
    <source>
        <dbReference type="ARBA" id="ARBA00022741"/>
    </source>
</evidence>
<keyword evidence="9" id="KW-1278">Translocase</keyword>
<reference evidence="12 13" key="1">
    <citation type="submission" date="2018-02" db="EMBL/GenBank/DDBJ databases">
        <title>Comparative genomes isolates from brazilian mangrove.</title>
        <authorList>
            <person name="Araujo J.E."/>
            <person name="Taketani R.G."/>
            <person name="Silva M.C.P."/>
            <person name="Loureco M.V."/>
            <person name="Andreote F.D."/>
        </authorList>
    </citation>
    <scope>NUCLEOTIDE SEQUENCE [LARGE SCALE GENOMIC DNA]</scope>
    <source>
        <strain evidence="12 13">Nap-Phe MGV</strain>
    </source>
</reference>
<dbReference type="InterPro" id="IPR003593">
    <property type="entry name" value="AAA+_ATPase"/>
</dbReference>
<keyword evidence="4" id="KW-1003">Cell membrane</keyword>
<keyword evidence="5" id="KW-0762">Sugar transport</keyword>
<dbReference type="OrthoDB" id="9771863at2"/>
<dbReference type="PANTHER" id="PTHR43790">
    <property type="entry name" value="CARBOHYDRATE TRANSPORT ATP-BINDING PROTEIN MG119-RELATED"/>
    <property type="match status" value="1"/>
</dbReference>
<dbReference type="PROSITE" id="PS00211">
    <property type="entry name" value="ABC_TRANSPORTER_1"/>
    <property type="match status" value="1"/>
</dbReference>
<organism evidence="12 13">
    <name type="scientific">Blastopirellula marina</name>
    <dbReference type="NCBI Taxonomy" id="124"/>
    <lineage>
        <taxon>Bacteria</taxon>
        <taxon>Pseudomonadati</taxon>
        <taxon>Planctomycetota</taxon>
        <taxon>Planctomycetia</taxon>
        <taxon>Pirellulales</taxon>
        <taxon>Pirellulaceae</taxon>
        <taxon>Blastopirellula</taxon>
    </lineage>
</organism>
<dbReference type="GO" id="GO:0005886">
    <property type="term" value="C:plasma membrane"/>
    <property type="evidence" value="ECO:0007669"/>
    <property type="project" value="UniProtKB-SubCell"/>
</dbReference>
<dbReference type="InterPro" id="IPR050107">
    <property type="entry name" value="ABC_carbohydrate_import_ATPase"/>
</dbReference>
<protein>
    <submittedName>
        <fullName evidence="12">D-xylose ABC transporter ATP-binding protein</fullName>
    </submittedName>
</protein>
<evidence type="ECO:0000259" key="11">
    <source>
        <dbReference type="PROSITE" id="PS50893"/>
    </source>
</evidence>
<feature type="domain" description="ABC transporter" evidence="11">
    <location>
        <begin position="9"/>
        <end position="244"/>
    </location>
</feature>
<evidence type="ECO:0000256" key="2">
    <source>
        <dbReference type="ARBA" id="ARBA00004533"/>
    </source>
</evidence>
<sequence>MTSEPPPFLEVERISKRFPGVKALSEVSLRIGAGESVAVIGENGAGKSTLMKILAGIQPPDEGTIRVNGEVVEIRGVTDAMELGIALIHQELNLCDNLSIGANIYLGREPRTLGWIDQAKLNSLSREVLQQVGLDIDPRRPLAALSIGQQQLVEIAKALSCNAKLLIMDEPTSSLSSREVDRLFEVINSLRAAGVSIVYISHRLSEVHQVCDRVVALRDGKNSGGLSREEITHDNMVRLMVGRDLDQFYAHKPQSPGEVVLEAKQVVTFAHPGHEISFQLRAGEIVGLAGLVGAGRTELFETLFGVHPPLKGTLEIAGQNVRINGPRDAIGHEMFLVPEDRKQQGLVLPMDVGQNTTLPGLHRLAYCSWIDHAREDQVAQEMVKRLRVKTPSTHQVIQYLSGGNQQKVVIAKWLAMNPKVLLLDEPTRGIDVGAKHEIYELMEELAEQGVAILFVSSEMEEVLGMSDRVLVMHEGALAGELTRDQLSEEAIMNLATGQTLVDAAR</sequence>
<evidence type="ECO:0000256" key="3">
    <source>
        <dbReference type="ARBA" id="ARBA00022448"/>
    </source>
</evidence>
<evidence type="ECO:0000313" key="13">
    <source>
        <dbReference type="Proteomes" id="UP000237819"/>
    </source>
</evidence>
<accession>A0A2S8GCS7</accession>
<evidence type="ECO:0000256" key="1">
    <source>
        <dbReference type="ARBA" id="ARBA00004202"/>
    </source>
</evidence>
<keyword evidence="10" id="KW-0472">Membrane</keyword>
<keyword evidence="7" id="KW-0547">Nucleotide-binding</keyword>
<comment type="subcellular location">
    <subcellularLocation>
        <location evidence="2">Cell inner membrane</location>
    </subcellularLocation>
    <subcellularLocation>
        <location evidence="1">Cell membrane</location>
        <topology evidence="1">Peripheral membrane protein</topology>
    </subcellularLocation>
</comment>
<dbReference type="CDD" id="cd03215">
    <property type="entry name" value="ABC_Carb_Monos_II"/>
    <property type="match status" value="1"/>
</dbReference>
<dbReference type="Gene3D" id="3.40.50.300">
    <property type="entry name" value="P-loop containing nucleotide triphosphate hydrolases"/>
    <property type="match status" value="2"/>
</dbReference>
<keyword evidence="6" id="KW-0677">Repeat</keyword>
<dbReference type="FunFam" id="3.40.50.300:FF:000127">
    <property type="entry name" value="Ribose import ATP-binding protein RbsA"/>
    <property type="match status" value="1"/>
</dbReference>
<dbReference type="RefSeq" id="WP_105338804.1">
    <property type="nucleotide sequence ID" value="NZ_PUHZ01000025.1"/>
</dbReference>
<evidence type="ECO:0000256" key="8">
    <source>
        <dbReference type="ARBA" id="ARBA00022840"/>
    </source>
</evidence>
<evidence type="ECO:0000256" key="5">
    <source>
        <dbReference type="ARBA" id="ARBA00022597"/>
    </source>
</evidence>
<dbReference type="EMBL" id="PUHZ01000025">
    <property type="protein sequence ID" value="PQO42223.1"/>
    <property type="molecule type" value="Genomic_DNA"/>
</dbReference>
<keyword evidence="8 12" id="KW-0067">ATP-binding</keyword>
<dbReference type="Proteomes" id="UP000237819">
    <property type="component" value="Unassembled WGS sequence"/>
</dbReference>
<proteinExistence type="predicted"/>
<keyword evidence="3" id="KW-0813">Transport</keyword>
<dbReference type="GO" id="GO:0015749">
    <property type="term" value="P:monosaccharide transmembrane transport"/>
    <property type="evidence" value="ECO:0007669"/>
    <property type="project" value="UniProtKB-ARBA"/>
</dbReference>
<evidence type="ECO:0000256" key="9">
    <source>
        <dbReference type="ARBA" id="ARBA00022967"/>
    </source>
</evidence>
<name>A0A2S8GCS7_9BACT</name>
<gene>
    <name evidence="12" type="ORF">C5Y93_28160</name>
</gene>
<feature type="domain" description="ABC transporter" evidence="11">
    <location>
        <begin position="242"/>
        <end position="499"/>
    </location>
</feature>
<dbReference type="SMART" id="SM00382">
    <property type="entry name" value="AAA"/>
    <property type="match status" value="2"/>
</dbReference>
<dbReference type="InterPro" id="IPR017871">
    <property type="entry name" value="ABC_transporter-like_CS"/>
</dbReference>
<evidence type="ECO:0000256" key="6">
    <source>
        <dbReference type="ARBA" id="ARBA00022737"/>
    </source>
</evidence>
<evidence type="ECO:0000256" key="4">
    <source>
        <dbReference type="ARBA" id="ARBA00022475"/>
    </source>
</evidence>
<dbReference type="PANTHER" id="PTHR43790:SF3">
    <property type="entry name" value="D-ALLOSE IMPORT ATP-BINDING PROTEIN ALSA-RELATED"/>
    <property type="match status" value="1"/>
</dbReference>
<comment type="caution">
    <text evidence="12">The sequence shown here is derived from an EMBL/GenBank/DDBJ whole genome shotgun (WGS) entry which is preliminary data.</text>
</comment>
<dbReference type="GO" id="GO:0016887">
    <property type="term" value="F:ATP hydrolysis activity"/>
    <property type="evidence" value="ECO:0007669"/>
    <property type="project" value="InterPro"/>
</dbReference>
<dbReference type="GO" id="GO:0005524">
    <property type="term" value="F:ATP binding"/>
    <property type="evidence" value="ECO:0007669"/>
    <property type="project" value="UniProtKB-KW"/>
</dbReference>
<dbReference type="AlphaFoldDB" id="A0A2S8GCS7"/>
<dbReference type="InterPro" id="IPR003439">
    <property type="entry name" value="ABC_transporter-like_ATP-bd"/>
</dbReference>
<dbReference type="SUPFAM" id="SSF52540">
    <property type="entry name" value="P-loop containing nucleoside triphosphate hydrolases"/>
    <property type="match status" value="2"/>
</dbReference>
<evidence type="ECO:0000313" key="12">
    <source>
        <dbReference type="EMBL" id="PQO42223.1"/>
    </source>
</evidence>
<dbReference type="Pfam" id="PF00005">
    <property type="entry name" value="ABC_tran"/>
    <property type="match status" value="2"/>
</dbReference>
<dbReference type="FunFam" id="3.40.50.300:FF:000126">
    <property type="entry name" value="Galactose/methyl galactoside import ATP-binding protein MglA"/>
    <property type="match status" value="1"/>
</dbReference>